<dbReference type="InterPro" id="IPR015797">
    <property type="entry name" value="NUDIX_hydrolase-like_dom_sf"/>
</dbReference>
<keyword evidence="8" id="KW-0694">RNA-binding</keyword>
<keyword evidence="4" id="KW-0963">Cytoplasm</keyword>
<keyword evidence="6" id="KW-0479">Metal-binding</keyword>
<dbReference type="GO" id="GO:0140933">
    <property type="term" value="F:5'-(N(7)-methylguanosine 5'-triphospho)-[mRNA] hydrolase activity"/>
    <property type="evidence" value="ECO:0007669"/>
    <property type="project" value="InterPro"/>
</dbReference>
<evidence type="ECO:0000256" key="2">
    <source>
        <dbReference type="ARBA" id="ARBA00004201"/>
    </source>
</evidence>
<feature type="compositionally biased region" description="Basic and acidic residues" evidence="11">
    <location>
        <begin position="616"/>
        <end position="633"/>
    </location>
</feature>
<keyword evidence="5" id="KW-0507">mRNA processing</keyword>
<dbReference type="PANTHER" id="PTHR23114:SF17">
    <property type="entry name" value="M7GPPPN-MRNA HYDROLASE"/>
    <property type="match status" value="1"/>
</dbReference>
<dbReference type="FunFam" id="3.90.79.10:FF:000045">
    <property type="entry name" value="mRNA-decapping enzyme 2"/>
    <property type="match status" value="1"/>
</dbReference>
<dbReference type="InterPro" id="IPR000086">
    <property type="entry name" value="NUDIX_hydrolase_dom"/>
</dbReference>
<sequence length="816" mass="91334">MSLPLRPALENITSVDRVLEDLLVRFIINCPPEDLASVERELFHFEEASWFYIDFVRIINPTLRALKIKSFAQNIIRLCPLVWKWDIKADEALQKFSKYKRSIPVRGAAIFNENLSKILLVKGTESDSWSFPRGKISKDEDDVACCIREVKEEIGFDITDHIDENQFIERNIQGKNYKIFLVSGVPENFSFKPLVRNEIDKIEWRDFKKMSKTIFKSTSKYYLVNSMIRPLSMWLRRQKQIKGDDQLKLYAEEQLKLLLGLTKDEQVDPGRDLLNMLHSAVQANDTNLDSPSHDHPHIAQSTELWPPAYPSSNTSAPVPPPGFPAPFPQHAPPLMGFQPFAPFQFTNGTLPYSNPHMMPLNMPSLPVPNMGPLPPPGAVLSTPDASSLSKPVIASKQEDSGNTSSSKLLLDLLHTKPTASNKMTNGLGSDYDSTTNSSSQQSTNSDTVRNPSITNVTDSLALLSILKGSNNKTFAENDSTTESKNEMRGNVVKQEVTYNTDRSTQREMQQKISALENKKNVAVQDNYITDTQSNMNGNKSEVEDESYENYEDSTDEAGGHSVSEDEDEDEDSDDGFGYEDFESESELEEEMKVENIQKEEEPAANSIGQDALKANRFQDGEVPHKDERTESAKSVEGTRIANDAAKPKPKFKLLKRGENLEDVLTDIDNRSSQRSYSIGTVSLVPETAAEKSEFDPLHTHSGILNETAFKNSEVLQPDVITPEKQTPEEELMSMLKKPHSNHVASQQPTNEPYSSGHLLSILRKMPPKNVEVYPPTQQQDPPMSAENNLDASSVLLGILKGPKGVNITSSTRSDIQ</sequence>
<feature type="region of interest" description="Disordered" evidence="11">
    <location>
        <begin position="736"/>
        <end position="755"/>
    </location>
</feature>
<dbReference type="Pfam" id="PF05026">
    <property type="entry name" value="DCP2"/>
    <property type="match status" value="1"/>
</dbReference>
<keyword evidence="9" id="KW-0866">Nonsense-mediated mRNA decay</keyword>
<dbReference type="SMART" id="SM01125">
    <property type="entry name" value="DCP2"/>
    <property type="match status" value="1"/>
</dbReference>
<evidence type="ECO:0000256" key="5">
    <source>
        <dbReference type="ARBA" id="ARBA00022664"/>
    </source>
</evidence>
<evidence type="ECO:0000256" key="1">
    <source>
        <dbReference type="ARBA" id="ARBA00001936"/>
    </source>
</evidence>
<reference evidence="13 14" key="1">
    <citation type="submission" date="2020-07" db="EMBL/GenBank/DDBJ databases">
        <title>The yeast mating-type switching endonuclease HO is a domesticated member of an unorthodox homing genetic element family.</title>
        <authorList>
            <person name="Coughlan A.Y."/>
            <person name="Lombardi L."/>
            <person name="Braun-Galleani S."/>
            <person name="Martos A.R."/>
            <person name="Galeote V."/>
            <person name="Bigey F."/>
            <person name="Dequin S."/>
            <person name="Byrne K.P."/>
            <person name="Wolfe K.H."/>
        </authorList>
    </citation>
    <scope>NUCLEOTIDE SEQUENCE [LARGE SCALE GENOMIC DNA]</scope>
    <source>
        <strain evidence="13 14">NRRL Y-6702</strain>
    </source>
</reference>
<evidence type="ECO:0000256" key="11">
    <source>
        <dbReference type="SAM" id="MobiDB-lite"/>
    </source>
</evidence>
<dbReference type="KEGG" id="zmk:HG535_0A02680"/>
<name>A0A7H9AVF2_ZYGMR</name>
<proteinExistence type="inferred from homology"/>
<evidence type="ECO:0000256" key="8">
    <source>
        <dbReference type="ARBA" id="ARBA00022884"/>
    </source>
</evidence>
<dbReference type="GO" id="GO:0006397">
    <property type="term" value="P:mRNA processing"/>
    <property type="evidence" value="ECO:0007669"/>
    <property type="project" value="UniProtKB-KW"/>
</dbReference>
<dbReference type="GO" id="GO:0000932">
    <property type="term" value="C:P-body"/>
    <property type="evidence" value="ECO:0007669"/>
    <property type="project" value="UniProtKB-SubCell"/>
</dbReference>
<feature type="region of interest" description="Disordered" evidence="11">
    <location>
        <begin position="528"/>
        <end position="650"/>
    </location>
</feature>
<feature type="compositionally biased region" description="Polar residues" evidence="11">
    <location>
        <begin position="418"/>
        <end position="427"/>
    </location>
</feature>
<feature type="compositionally biased region" description="Polar residues" evidence="11">
    <location>
        <begin position="528"/>
        <end position="539"/>
    </location>
</feature>
<evidence type="ECO:0000259" key="12">
    <source>
        <dbReference type="PROSITE" id="PS51462"/>
    </source>
</evidence>
<dbReference type="SUPFAM" id="SSF55811">
    <property type="entry name" value="Nudix"/>
    <property type="match status" value="1"/>
</dbReference>
<dbReference type="Proteomes" id="UP000509704">
    <property type="component" value="Chromosome 1"/>
</dbReference>
<feature type="compositionally biased region" description="Low complexity" evidence="11">
    <location>
        <begin position="432"/>
        <end position="447"/>
    </location>
</feature>
<dbReference type="GeneID" id="59233966"/>
<dbReference type="OrthoDB" id="18996at2759"/>
<dbReference type="GO" id="GO:0000184">
    <property type="term" value="P:nuclear-transcribed mRNA catabolic process, nonsense-mediated decay"/>
    <property type="evidence" value="ECO:0007669"/>
    <property type="project" value="UniProtKB-KW"/>
</dbReference>
<dbReference type="Pfam" id="PF00293">
    <property type="entry name" value="NUDIX"/>
    <property type="match status" value="1"/>
</dbReference>
<organism evidence="13 14">
    <name type="scientific">Zygotorulaspora mrakii</name>
    <name type="common">Zygosaccharomyces mrakii</name>
    <dbReference type="NCBI Taxonomy" id="42260"/>
    <lineage>
        <taxon>Eukaryota</taxon>
        <taxon>Fungi</taxon>
        <taxon>Dikarya</taxon>
        <taxon>Ascomycota</taxon>
        <taxon>Saccharomycotina</taxon>
        <taxon>Saccharomycetes</taxon>
        <taxon>Saccharomycetales</taxon>
        <taxon>Saccharomycetaceae</taxon>
        <taxon>Zygotorulaspora</taxon>
    </lineage>
</organism>
<evidence type="ECO:0000256" key="6">
    <source>
        <dbReference type="ARBA" id="ARBA00022723"/>
    </source>
</evidence>
<dbReference type="InterPro" id="IPR036189">
    <property type="entry name" value="DCP2_BoxA_sf"/>
</dbReference>
<keyword evidence="10" id="KW-0464">Manganese</keyword>
<feature type="compositionally biased region" description="Basic and acidic residues" evidence="11">
    <location>
        <begin position="590"/>
        <end position="601"/>
    </location>
</feature>
<feature type="domain" description="Nudix hydrolase" evidence="12">
    <location>
        <begin position="101"/>
        <end position="228"/>
    </location>
</feature>
<dbReference type="PROSITE" id="PS00893">
    <property type="entry name" value="NUDIX_BOX"/>
    <property type="match status" value="1"/>
</dbReference>
<comment type="cofactor">
    <cofactor evidence="1">
        <name>Mn(2+)</name>
        <dbReference type="ChEBI" id="CHEBI:29035"/>
    </cofactor>
</comment>
<accession>A0A7H9AVF2</accession>
<keyword evidence="14" id="KW-1185">Reference proteome</keyword>
<dbReference type="InterPro" id="IPR044099">
    <property type="entry name" value="Dcp2_NUDIX"/>
</dbReference>
<dbReference type="Gene3D" id="1.10.10.1050">
    <property type="entry name" value="Dcp2, box A domain"/>
    <property type="match status" value="1"/>
</dbReference>
<dbReference type="PANTHER" id="PTHR23114">
    <property type="entry name" value="M7GPPPN-MRNA HYDROLASE"/>
    <property type="match status" value="1"/>
</dbReference>
<dbReference type="EMBL" id="CP058604">
    <property type="protein sequence ID" value="QLG70330.1"/>
    <property type="molecule type" value="Genomic_DNA"/>
</dbReference>
<feature type="region of interest" description="Disordered" evidence="11">
    <location>
        <begin position="418"/>
        <end position="452"/>
    </location>
</feature>
<dbReference type="PROSITE" id="PS51462">
    <property type="entry name" value="NUDIX"/>
    <property type="match status" value="1"/>
</dbReference>
<feature type="compositionally biased region" description="Acidic residues" evidence="11">
    <location>
        <begin position="564"/>
        <end position="589"/>
    </location>
</feature>
<dbReference type="AlphaFoldDB" id="A0A7H9AVF2"/>
<evidence type="ECO:0000256" key="7">
    <source>
        <dbReference type="ARBA" id="ARBA00022801"/>
    </source>
</evidence>
<dbReference type="Gene3D" id="3.90.79.10">
    <property type="entry name" value="Nucleoside Triphosphate Pyrophosphohydrolase"/>
    <property type="match status" value="1"/>
</dbReference>
<comment type="subcellular location">
    <subcellularLocation>
        <location evidence="2">Cytoplasm</location>
        <location evidence="2">P-body</location>
    </subcellularLocation>
</comment>
<dbReference type="GO" id="GO:0000290">
    <property type="term" value="P:deadenylation-dependent decapping of nuclear-transcribed mRNA"/>
    <property type="evidence" value="ECO:0007669"/>
    <property type="project" value="InterPro"/>
</dbReference>
<keyword evidence="7" id="KW-0378">Hydrolase</keyword>
<dbReference type="GO" id="GO:0003723">
    <property type="term" value="F:RNA binding"/>
    <property type="evidence" value="ECO:0007669"/>
    <property type="project" value="UniProtKB-KW"/>
</dbReference>
<dbReference type="InterPro" id="IPR007722">
    <property type="entry name" value="DCP2_BoxA"/>
</dbReference>
<dbReference type="GO" id="GO:0030145">
    <property type="term" value="F:manganese ion binding"/>
    <property type="evidence" value="ECO:0007669"/>
    <property type="project" value="InterPro"/>
</dbReference>
<dbReference type="InterPro" id="IPR020084">
    <property type="entry name" value="NUDIX_hydrolase_CS"/>
</dbReference>
<protein>
    <recommendedName>
        <fullName evidence="12">Nudix hydrolase domain-containing protein</fullName>
    </recommendedName>
</protein>
<comment type="similarity">
    <text evidence="3">Belongs to the Nudix hydrolase family. DCP2 subfamily.</text>
</comment>
<evidence type="ECO:0000313" key="13">
    <source>
        <dbReference type="EMBL" id="QLG70330.1"/>
    </source>
</evidence>
<feature type="compositionally biased region" description="Acidic residues" evidence="11">
    <location>
        <begin position="542"/>
        <end position="555"/>
    </location>
</feature>
<dbReference type="SUPFAM" id="SSF140586">
    <property type="entry name" value="Dcp2 domain-like"/>
    <property type="match status" value="1"/>
</dbReference>
<evidence type="ECO:0000256" key="4">
    <source>
        <dbReference type="ARBA" id="ARBA00022490"/>
    </source>
</evidence>
<dbReference type="CDD" id="cd03672">
    <property type="entry name" value="NUDIX_Dcp2p_Nudt20"/>
    <property type="match status" value="1"/>
</dbReference>
<evidence type="ECO:0000256" key="3">
    <source>
        <dbReference type="ARBA" id="ARBA00005279"/>
    </source>
</evidence>
<evidence type="ECO:0000256" key="10">
    <source>
        <dbReference type="ARBA" id="ARBA00023211"/>
    </source>
</evidence>
<evidence type="ECO:0000313" key="14">
    <source>
        <dbReference type="Proteomes" id="UP000509704"/>
    </source>
</evidence>
<feature type="region of interest" description="Disordered" evidence="11">
    <location>
        <begin position="472"/>
        <end position="507"/>
    </location>
</feature>
<dbReference type="RefSeq" id="XP_037142058.1">
    <property type="nucleotide sequence ID" value="XM_037286163.1"/>
</dbReference>
<gene>
    <name evidence="13" type="ORF">HG535_0A02680</name>
</gene>
<feature type="compositionally biased region" description="Polar residues" evidence="11">
    <location>
        <begin position="742"/>
        <end position="753"/>
    </location>
</feature>
<evidence type="ECO:0000256" key="9">
    <source>
        <dbReference type="ARBA" id="ARBA00023161"/>
    </source>
</evidence>